<dbReference type="AlphaFoldDB" id="J2K5L1"/>
<reference evidence="1 2" key="1">
    <citation type="journal article" date="2012" name="J. Bacteriol.">
        <title>Twenty-one genome sequences from Pseudomonas species and 19 genome sequences from diverse bacteria isolated from the rhizosphere and endosphere of Populus deltoides.</title>
        <authorList>
            <person name="Brown S.D."/>
            <person name="Utturkar S.M."/>
            <person name="Klingeman D.M."/>
            <person name="Johnson C.M."/>
            <person name="Martin S.L."/>
            <person name="Land M.L."/>
            <person name="Lu T.Y."/>
            <person name="Schadt C.W."/>
            <person name="Doktycz M.J."/>
            <person name="Pelletier D.A."/>
        </authorList>
    </citation>
    <scope>NUCLEOTIDE SEQUENCE [LARGE SCALE GENOMIC DNA]</scope>
    <source>
        <strain evidence="1 2">CF314</strain>
    </source>
</reference>
<name>J2K5L1_9FLAO</name>
<accession>J2K5L1</accession>
<proteinExistence type="predicted"/>
<dbReference type="EMBL" id="AKJY01000005">
    <property type="protein sequence ID" value="EJL75480.1"/>
    <property type="molecule type" value="Genomic_DNA"/>
</dbReference>
<comment type="caution">
    <text evidence="1">The sequence shown here is derived from an EMBL/GenBank/DDBJ whole genome shotgun (WGS) entry which is preliminary data.</text>
</comment>
<dbReference type="InterPro" id="IPR029063">
    <property type="entry name" value="SAM-dependent_MTases_sf"/>
</dbReference>
<dbReference type="SUPFAM" id="SSF53335">
    <property type="entry name" value="S-adenosyl-L-methionine-dependent methyltransferases"/>
    <property type="match status" value="1"/>
</dbReference>
<evidence type="ECO:0000313" key="2">
    <source>
        <dbReference type="Proteomes" id="UP000007509"/>
    </source>
</evidence>
<protein>
    <submittedName>
        <fullName evidence="1">Uncharacterized protein</fullName>
    </submittedName>
</protein>
<sequence>MTDKTWLSRWDERYSNKGFAYGTEPNNYLKNQLKKLNPGTILFPAEGEGRNAVLLLNSDGKCLHLISALKGKTKHYSWQKATM</sequence>
<keyword evidence="2" id="KW-1185">Reference proteome</keyword>
<dbReference type="Gene3D" id="3.40.50.150">
    <property type="entry name" value="Vaccinia Virus protein VP39"/>
    <property type="match status" value="1"/>
</dbReference>
<dbReference type="PATRIC" id="fig|1144316.3.peg.503"/>
<evidence type="ECO:0000313" key="1">
    <source>
        <dbReference type="EMBL" id="EJL75480.1"/>
    </source>
</evidence>
<organism evidence="1 2">
    <name type="scientific">Chryseobacterium populi</name>
    <dbReference type="NCBI Taxonomy" id="1144316"/>
    <lineage>
        <taxon>Bacteria</taxon>
        <taxon>Pseudomonadati</taxon>
        <taxon>Bacteroidota</taxon>
        <taxon>Flavobacteriia</taxon>
        <taxon>Flavobacteriales</taxon>
        <taxon>Weeksellaceae</taxon>
        <taxon>Chryseobacterium group</taxon>
        <taxon>Chryseobacterium</taxon>
    </lineage>
</organism>
<gene>
    <name evidence="1" type="ORF">PMI13_00489</name>
</gene>
<dbReference type="Proteomes" id="UP000007509">
    <property type="component" value="Unassembled WGS sequence"/>
</dbReference>